<evidence type="ECO:0000313" key="1">
    <source>
        <dbReference type="EMBL" id="KAH8378461.1"/>
    </source>
</evidence>
<dbReference type="SMART" id="SM00697">
    <property type="entry name" value="DM8"/>
    <property type="match status" value="1"/>
</dbReference>
<dbReference type="EMBL" id="JAJJHW010001127">
    <property type="protein sequence ID" value="KAH8378461.1"/>
    <property type="molecule type" value="Genomic_DNA"/>
</dbReference>
<dbReference type="PANTHER" id="PTHR20898:SF0">
    <property type="entry name" value="DAEDALUS ON 3-RELATED"/>
    <property type="match status" value="1"/>
</dbReference>
<dbReference type="InterPro" id="IPR010512">
    <property type="entry name" value="DUF1091"/>
</dbReference>
<dbReference type="PANTHER" id="PTHR20898">
    <property type="entry name" value="DAEDALUS ON 3-RELATED-RELATED"/>
    <property type="match status" value="1"/>
</dbReference>
<comment type="caution">
    <text evidence="1">The sequence shown here is derived from an EMBL/GenBank/DDBJ whole genome shotgun (WGS) entry which is preliminary data.</text>
</comment>
<evidence type="ECO:0000313" key="2">
    <source>
        <dbReference type="Proteomes" id="UP001200034"/>
    </source>
</evidence>
<sequence>VVFKLTNAICESYNKSWMVINKCRLHAISRNKVVFNFNGTILHPCSNIIIELQMFKKASGYKPWLIKFNLDACRFIKKSYNPFATLVYNLFKDFTNINHTCPYVVSFKYINSYLFSSNIKIMSLQGDQIIEGFYLRPELLNLPLPTGEYLLAFTWVFSKQRLFITNVYFTFT</sequence>
<gene>
    <name evidence="1" type="ORF">KR093_011536</name>
</gene>
<proteinExistence type="predicted"/>
<accession>A0AAD4K7B4</accession>
<dbReference type="Proteomes" id="UP001200034">
    <property type="component" value="Unassembled WGS sequence"/>
</dbReference>
<name>A0AAD4K7B4_9MUSC</name>
<reference evidence="1" key="1">
    <citation type="journal article" date="2021" name="Mol. Ecol. Resour.">
        <title>Phylogenomic analyses of the genus Drosophila reveals genomic signals of climate adaptation.</title>
        <authorList>
            <person name="Li F."/>
            <person name="Rane R.V."/>
            <person name="Luria V."/>
            <person name="Xiong Z."/>
            <person name="Chen J."/>
            <person name="Li Z."/>
            <person name="Catullo R.A."/>
            <person name="Griffin P.C."/>
            <person name="Schiffer M."/>
            <person name="Pearce S."/>
            <person name="Lee S.F."/>
            <person name="McElroy K."/>
            <person name="Stocker A."/>
            <person name="Shirriffs J."/>
            <person name="Cockerell F."/>
            <person name="Coppin C."/>
            <person name="Sgro C.M."/>
            <person name="Karger A."/>
            <person name="Cain J.W."/>
            <person name="Weber J.A."/>
            <person name="Santpere G."/>
            <person name="Kirschner M.W."/>
            <person name="Hoffmann A.A."/>
            <person name="Oakeshott J.G."/>
            <person name="Zhang G."/>
        </authorList>
    </citation>
    <scope>NUCLEOTIDE SEQUENCE</scope>
    <source>
        <strain evidence="1">BGI-SZ-2011g</strain>
    </source>
</reference>
<dbReference type="AlphaFoldDB" id="A0AAD4K7B4"/>
<protein>
    <submittedName>
        <fullName evidence="1">Uncharacterized protein</fullName>
    </submittedName>
</protein>
<keyword evidence="2" id="KW-1185">Reference proteome</keyword>
<feature type="non-terminal residue" evidence="1">
    <location>
        <position position="172"/>
    </location>
</feature>
<dbReference type="Pfam" id="PF06477">
    <property type="entry name" value="DUF1091"/>
    <property type="match status" value="1"/>
</dbReference>
<organism evidence="1 2">
    <name type="scientific">Drosophila rubida</name>
    <dbReference type="NCBI Taxonomy" id="30044"/>
    <lineage>
        <taxon>Eukaryota</taxon>
        <taxon>Metazoa</taxon>
        <taxon>Ecdysozoa</taxon>
        <taxon>Arthropoda</taxon>
        <taxon>Hexapoda</taxon>
        <taxon>Insecta</taxon>
        <taxon>Pterygota</taxon>
        <taxon>Neoptera</taxon>
        <taxon>Endopterygota</taxon>
        <taxon>Diptera</taxon>
        <taxon>Brachycera</taxon>
        <taxon>Muscomorpha</taxon>
        <taxon>Ephydroidea</taxon>
        <taxon>Drosophilidae</taxon>
        <taxon>Drosophila</taxon>
    </lineage>
</organism>
<feature type="non-terminal residue" evidence="1">
    <location>
        <position position="1"/>
    </location>
</feature>